<feature type="signal peptide" evidence="2">
    <location>
        <begin position="1"/>
        <end position="18"/>
    </location>
</feature>
<evidence type="ECO:0000256" key="2">
    <source>
        <dbReference type="SAM" id="SignalP"/>
    </source>
</evidence>
<evidence type="ECO:0000313" key="3">
    <source>
        <dbReference type="Proteomes" id="UP000887561"/>
    </source>
</evidence>
<feature type="chain" id="PRO_5037908723" evidence="2">
    <location>
        <begin position="19"/>
        <end position="195"/>
    </location>
</feature>
<dbReference type="WBParaSite" id="scaffold35150_cov191.g22248">
    <property type="protein sequence ID" value="scaffold35150_cov191.g22248"/>
    <property type="gene ID" value="scaffold35150_cov191.g22248"/>
</dbReference>
<dbReference type="Gene3D" id="3.30.160.60">
    <property type="entry name" value="Classic Zinc Finger"/>
    <property type="match status" value="1"/>
</dbReference>
<keyword evidence="3" id="KW-1185">Reference proteome</keyword>
<protein>
    <submittedName>
        <fullName evidence="4">C2H2-type domain-containing protein</fullName>
    </submittedName>
</protein>
<evidence type="ECO:0000256" key="1">
    <source>
        <dbReference type="SAM" id="MobiDB-lite"/>
    </source>
</evidence>
<proteinExistence type="predicted"/>
<dbReference type="Proteomes" id="UP000887561">
    <property type="component" value="Unplaced"/>
</dbReference>
<dbReference type="AlphaFoldDB" id="A0A915MBN4"/>
<name>A0A915MBN4_MELJA</name>
<organism evidence="3 4">
    <name type="scientific">Meloidogyne javanica</name>
    <name type="common">Root-knot nematode worm</name>
    <dbReference type="NCBI Taxonomy" id="6303"/>
    <lineage>
        <taxon>Eukaryota</taxon>
        <taxon>Metazoa</taxon>
        <taxon>Ecdysozoa</taxon>
        <taxon>Nematoda</taxon>
        <taxon>Chromadorea</taxon>
        <taxon>Rhabditida</taxon>
        <taxon>Tylenchina</taxon>
        <taxon>Tylenchomorpha</taxon>
        <taxon>Tylenchoidea</taxon>
        <taxon>Meloidogynidae</taxon>
        <taxon>Meloidogyninae</taxon>
        <taxon>Meloidogyne</taxon>
        <taxon>Meloidogyne incognita group</taxon>
    </lineage>
</organism>
<keyword evidence="2" id="KW-0732">Signal</keyword>
<sequence length="195" mass="20888">MSSTNPSAAAALFPLSAASLFSLLENGFERTPNGEEENTTPIENLSKLPCHIRQCHVGKPMFQCPVCDFTSTYSKNNVKSHMVSLHGMAGDPISFMDAYAGQVDDFMKKCFPNVRGRGRPVHGRFGSASNISEQPAPSKTCQKKQAFKQNILGSPGGDTVVSSEDAASIRDGGGGGIVSSPTNTNEFWALNDVNW</sequence>
<evidence type="ECO:0000313" key="4">
    <source>
        <dbReference type="WBParaSite" id="scaffold35150_cov191.g22248"/>
    </source>
</evidence>
<accession>A0A915MBN4</accession>
<feature type="region of interest" description="Disordered" evidence="1">
    <location>
        <begin position="152"/>
        <end position="180"/>
    </location>
</feature>
<reference evidence="4" key="1">
    <citation type="submission" date="2022-11" db="UniProtKB">
        <authorList>
            <consortium name="WormBaseParasite"/>
        </authorList>
    </citation>
    <scope>IDENTIFICATION</scope>
</reference>